<feature type="coiled-coil region" evidence="1">
    <location>
        <begin position="140"/>
        <end position="185"/>
    </location>
</feature>
<comment type="caution">
    <text evidence="2">The sequence shown here is derived from an EMBL/GenBank/DDBJ whole genome shotgun (WGS) entry which is preliminary data.</text>
</comment>
<dbReference type="PANTHER" id="PTHR35300:SF4">
    <property type="entry name" value="HISTONE ACETYLTRANSFERASE"/>
    <property type="match status" value="1"/>
</dbReference>
<protein>
    <submittedName>
        <fullName evidence="2">Uncharacterized protein</fullName>
    </submittedName>
</protein>
<dbReference type="Proteomes" id="UP000265515">
    <property type="component" value="Unassembled WGS sequence"/>
</dbReference>
<evidence type="ECO:0000256" key="1">
    <source>
        <dbReference type="SAM" id="Coils"/>
    </source>
</evidence>
<dbReference type="Gramene" id="GBG69514">
    <property type="protein sequence ID" value="GBG69514"/>
    <property type="gene ID" value="CBR_g4207"/>
</dbReference>
<proteinExistence type="predicted"/>
<reference evidence="2 3" key="1">
    <citation type="journal article" date="2018" name="Cell">
        <title>The Chara Genome: Secondary Complexity and Implications for Plant Terrestrialization.</title>
        <authorList>
            <person name="Nishiyama T."/>
            <person name="Sakayama H."/>
            <person name="Vries J.D."/>
            <person name="Buschmann H."/>
            <person name="Saint-Marcoux D."/>
            <person name="Ullrich K.K."/>
            <person name="Haas F.B."/>
            <person name="Vanderstraeten L."/>
            <person name="Becker D."/>
            <person name="Lang D."/>
            <person name="Vosolsobe S."/>
            <person name="Rombauts S."/>
            <person name="Wilhelmsson P.K.I."/>
            <person name="Janitza P."/>
            <person name="Kern R."/>
            <person name="Heyl A."/>
            <person name="Rumpler F."/>
            <person name="Villalobos L.I.A.C."/>
            <person name="Clay J.M."/>
            <person name="Skokan R."/>
            <person name="Toyoda A."/>
            <person name="Suzuki Y."/>
            <person name="Kagoshima H."/>
            <person name="Schijlen E."/>
            <person name="Tajeshwar N."/>
            <person name="Catarino B."/>
            <person name="Hetherington A.J."/>
            <person name="Saltykova A."/>
            <person name="Bonnot C."/>
            <person name="Breuninger H."/>
            <person name="Symeonidi A."/>
            <person name="Radhakrishnan G.V."/>
            <person name="Van Nieuwerburgh F."/>
            <person name="Deforce D."/>
            <person name="Chang C."/>
            <person name="Karol K.G."/>
            <person name="Hedrich R."/>
            <person name="Ulvskov P."/>
            <person name="Glockner G."/>
            <person name="Delwiche C.F."/>
            <person name="Petrasek J."/>
            <person name="Van de Peer Y."/>
            <person name="Friml J."/>
            <person name="Beilby M."/>
            <person name="Dolan L."/>
            <person name="Kohara Y."/>
            <person name="Sugano S."/>
            <person name="Fujiyama A."/>
            <person name="Delaux P.-M."/>
            <person name="Quint M."/>
            <person name="TheiBen G."/>
            <person name="Hagemann M."/>
            <person name="Harholt J."/>
            <person name="Dunand C."/>
            <person name="Zachgo S."/>
            <person name="Langdale J."/>
            <person name="Maumus F."/>
            <person name="Straeten D.V.D."/>
            <person name="Gould S.B."/>
            <person name="Rensing S.A."/>
        </authorList>
    </citation>
    <scope>NUCLEOTIDE SEQUENCE [LARGE SCALE GENOMIC DNA]</scope>
    <source>
        <strain evidence="2 3">S276</strain>
    </source>
</reference>
<keyword evidence="1" id="KW-0175">Coiled coil</keyword>
<gene>
    <name evidence="2" type="ORF">CBR_g4207</name>
</gene>
<evidence type="ECO:0000313" key="3">
    <source>
        <dbReference type="Proteomes" id="UP000265515"/>
    </source>
</evidence>
<sequence length="435" mass="48644">MLQNILNYVQRIHHPSTFQTQGSREQLGKVIIRVETILYSKARTQVEYENADDLAERTRDAINVIVGNEGEEVPDLNAPPKMMPCIEAEQCHASSRECHISSPPAWSMLTRLQTAGMDQESREMAEAYQAWMLALITEAKKRADEVADAEKKKAEDAEKARLLAIEQQRQQDEAAAKAADEERNQRCKKIFNGERALLTMAADWRAEAENGKMEESESKIALLLSHFTDLLATCIAQQEDIHSLDDAVQMHNQVVDQVNSRLQQLEQRPVAALDASSSNTFDRLNALEIDVGTLKDDAQLQQTATQELEQRICAATTKPSSAPRDSKVLWSGDLLRFDEDGPDSVVPQVRAQVAATPHFTGSAATTIVIKTTQQWLADHHAEGFINLSVICLIDAKAVDCDIRWEMDSSITNILLLAKETEYIFQRDGSQGIQQY</sequence>
<name>A0A388KHG7_CHABU</name>
<accession>A0A388KHG7</accession>
<organism evidence="2 3">
    <name type="scientific">Chara braunii</name>
    <name type="common">Braun's stonewort</name>
    <dbReference type="NCBI Taxonomy" id="69332"/>
    <lineage>
        <taxon>Eukaryota</taxon>
        <taxon>Viridiplantae</taxon>
        <taxon>Streptophyta</taxon>
        <taxon>Charophyceae</taxon>
        <taxon>Charales</taxon>
        <taxon>Characeae</taxon>
        <taxon>Chara</taxon>
    </lineage>
</organism>
<keyword evidence="3" id="KW-1185">Reference proteome</keyword>
<dbReference type="EMBL" id="BFEA01000115">
    <property type="protein sequence ID" value="GBG69514.1"/>
    <property type="molecule type" value="Genomic_DNA"/>
</dbReference>
<dbReference type="AlphaFoldDB" id="A0A388KHG7"/>
<dbReference type="PANTHER" id="PTHR35300">
    <property type="entry name" value="COACTIVATOR CBP, KIX DOMAIN-CONTAINING PROTEIN-RELATED"/>
    <property type="match status" value="1"/>
</dbReference>
<evidence type="ECO:0000313" key="2">
    <source>
        <dbReference type="EMBL" id="GBG69514.1"/>
    </source>
</evidence>